<dbReference type="SUPFAM" id="SSF55637">
    <property type="entry name" value="Cell cycle regulatory proteins"/>
    <property type="match status" value="1"/>
</dbReference>
<dbReference type="InterPro" id="IPR000789">
    <property type="entry name" value="Cyclin-dep_kinase_reg-sub"/>
</dbReference>
<dbReference type="GO" id="GO:0016538">
    <property type="term" value="F:cyclin-dependent protein serine/threonine kinase regulator activity"/>
    <property type="evidence" value="ECO:0007669"/>
    <property type="project" value="InterPro"/>
</dbReference>
<dbReference type="Proteomes" id="UP001219518">
    <property type="component" value="Unassembled WGS sequence"/>
</dbReference>
<dbReference type="GO" id="GO:0051301">
    <property type="term" value="P:cell division"/>
    <property type="evidence" value="ECO:0007669"/>
    <property type="project" value="UniProtKB-UniRule"/>
</dbReference>
<dbReference type="SMART" id="SM01084">
    <property type="entry name" value="CKS"/>
    <property type="match status" value="1"/>
</dbReference>
<comment type="similarity">
    <text evidence="1 5">Belongs to the CKS family.</text>
</comment>
<gene>
    <name evidence="6" type="ORF">KUF71_015846</name>
</gene>
<comment type="caution">
    <text evidence="6">The sequence shown here is derived from an EMBL/GenBank/DDBJ whole genome shotgun (WGS) entry which is preliminary data.</text>
</comment>
<sequence>MSHKNIYYSDKYNDDNFEYRHVVLPKDMLSKISTSHLMTEEEWRRIGVQQSRGWIHYMIHNPEPHVLLFKRPLPKGENQTQTS</sequence>
<evidence type="ECO:0000256" key="1">
    <source>
        <dbReference type="ARBA" id="ARBA00007782"/>
    </source>
</evidence>
<dbReference type="InterPro" id="IPR036858">
    <property type="entry name" value="Cyclin-dep_kinase_reg-sub_sf"/>
</dbReference>
<keyword evidence="2 5" id="KW-0132">Cell division</keyword>
<evidence type="ECO:0000256" key="2">
    <source>
        <dbReference type="ARBA" id="ARBA00022618"/>
    </source>
</evidence>
<comment type="function">
    <text evidence="5">Binds to the catalytic subunit of the cyclin dependent kinases and is essential for their biological function.</text>
</comment>
<reference evidence="6" key="2">
    <citation type="journal article" date="2023" name="BMC Genomics">
        <title>Pest status, molecular evolution, and epigenetic factors derived from the genome assembly of Frankliniella fusca, a thysanopteran phytovirus vector.</title>
        <authorList>
            <person name="Catto M.A."/>
            <person name="Labadie P.E."/>
            <person name="Jacobson A.L."/>
            <person name="Kennedy G.G."/>
            <person name="Srinivasan R."/>
            <person name="Hunt B.G."/>
        </authorList>
    </citation>
    <scope>NUCLEOTIDE SEQUENCE</scope>
    <source>
        <strain evidence="6">PL_HMW_Pooled</strain>
    </source>
</reference>
<evidence type="ECO:0000313" key="6">
    <source>
        <dbReference type="EMBL" id="KAK3927561.1"/>
    </source>
</evidence>
<dbReference type="Pfam" id="PF01111">
    <property type="entry name" value="CKS"/>
    <property type="match status" value="1"/>
</dbReference>
<dbReference type="AlphaFoldDB" id="A0AAE1LP72"/>
<evidence type="ECO:0000256" key="5">
    <source>
        <dbReference type="RuleBase" id="RU311113"/>
    </source>
</evidence>
<dbReference type="Gene3D" id="3.30.170.10">
    <property type="entry name" value="Cyclin-dependent kinase, regulatory subunit"/>
    <property type="match status" value="1"/>
</dbReference>
<keyword evidence="3 5" id="KW-0131">Cell cycle</keyword>
<name>A0AAE1LP72_9NEOP</name>
<dbReference type="PROSITE" id="PS00945">
    <property type="entry name" value="CKS_2"/>
    <property type="match status" value="1"/>
</dbReference>
<organism evidence="6 7">
    <name type="scientific">Frankliniella fusca</name>
    <dbReference type="NCBI Taxonomy" id="407009"/>
    <lineage>
        <taxon>Eukaryota</taxon>
        <taxon>Metazoa</taxon>
        <taxon>Ecdysozoa</taxon>
        <taxon>Arthropoda</taxon>
        <taxon>Hexapoda</taxon>
        <taxon>Insecta</taxon>
        <taxon>Pterygota</taxon>
        <taxon>Neoptera</taxon>
        <taxon>Paraneoptera</taxon>
        <taxon>Thysanoptera</taxon>
        <taxon>Terebrantia</taxon>
        <taxon>Thripoidea</taxon>
        <taxon>Thripidae</taxon>
        <taxon>Frankliniella</taxon>
    </lineage>
</organism>
<reference evidence="6" key="1">
    <citation type="submission" date="2021-07" db="EMBL/GenBank/DDBJ databases">
        <authorList>
            <person name="Catto M.A."/>
            <person name="Jacobson A."/>
            <person name="Kennedy G."/>
            <person name="Labadie P."/>
            <person name="Hunt B.G."/>
            <person name="Srinivasan R."/>
        </authorList>
    </citation>
    <scope>NUCLEOTIDE SEQUENCE</scope>
    <source>
        <strain evidence="6">PL_HMW_Pooled</strain>
        <tissue evidence="6">Head</tissue>
    </source>
</reference>
<dbReference type="PANTHER" id="PTHR23415">
    <property type="entry name" value="CYCLIN-DEPENDENT KINASES REGULATORY SUBUNIT/60S RIBOSOME SUBUNIT BIOGENESIS PROTEIN NIP7"/>
    <property type="match status" value="1"/>
</dbReference>
<dbReference type="EMBL" id="JAHWGI010001289">
    <property type="protein sequence ID" value="KAK3927561.1"/>
    <property type="molecule type" value="Genomic_DNA"/>
</dbReference>
<evidence type="ECO:0000313" key="7">
    <source>
        <dbReference type="Proteomes" id="UP001219518"/>
    </source>
</evidence>
<dbReference type="PROSITE" id="PS00944">
    <property type="entry name" value="CKS_1"/>
    <property type="match status" value="1"/>
</dbReference>
<protein>
    <recommendedName>
        <fullName evidence="4 5">Cyclin-dependent kinases regulatory subunit</fullName>
    </recommendedName>
</protein>
<dbReference type="FunFam" id="3.30.170.10:FF:000001">
    <property type="entry name" value="Cyclin-dependent kinases regulatory subunit"/>
    <property type="match status" value="1"/>
</dbReference>
<keyword evidence="7" id="KW-1185">Reference proteome</keyword>
<evidence type="ECO:0000256" key="4">
    <source>
        <dbReference type="ARBA" id="ARBA00068939"/>
    </source>
</evidence>
<dbReference type="PRINTS" id="PR00296">
    <property type="entry name" value="CYCLINKINASE"/>
</dbReference>
<proteinExistence type="inferred from homology"/>
<accession>A0AAE1LP72</accession>
<evidence type="ECO:0000256" key="3">
    <source>
        <dbReference type="ARBA" id="ARBA00023306"/>
    </source>
</evidence>